<keyword evidence="4" id="KW-0408">Iron</keyword>
<reference evidence="8" key="1">
    <citation type="journal article" date="2019" name="Int. J. Syst. Evol. Microbiol.">
        <title>The Global Catalogue of Microorganisms (GCM) 10K type strain sequencing project: providing services to taxonomists for standard genome sequencing and annotation.</title>
        <authorList>
            <consortium name="The Broad Institute Genomics Platform"/>
            <consortium name="The Broad Institute Genome Sequencing Center for Infectious Disease"/>
            <person name="Wu L."/>
            <person name="Ma J."/>
        </authorList>
    </citation>
    <scope>NUCLEOTIDE SEQUENCE [LARGE SCALE GENOMIC DNA]</scope>
    <source>
        <strain evidence="8">NBRC 108730</strain>
    </source>
</reference>
<proteinExistence type="inferred from homology"/>
<accession>A0ABQ6JE81</accession>
<evidence type="ECO:0000256" key="1">
    <source>
        <dbReference type="ARBA" id="ARBA00001966"/>
    </source>
</evidence>
<dbReference type="PANTHER" id="PTHR43598:SF1">
    <property type="entry name" value="FORMATE DEHYDROGENASE-O MAJOR SUBUNIT"/>
    <property type="match status" value="1"/>
</dbReference>
<keyword evidence="4" id="KW-0411">Iron-sulfur</keyword>
<comment type="similarity">
    <text evidence="3">Belongs to the prokaryotic molybdopterin-containing oxidoreductase family.</text>
</comment>
<organism evidence="7 8">
    <name type="scientific">Angustibacter aerolatus</name>
    <dbReference type="NCBI Taxonomy" id="1162965"/>
    <lineage>
        <taxon>Bacteria</taxon>
        <taxon>Bacillati</taxon>
        <taxon>Actinomycetota</taxon>
        <taxon>Actinomycetes</taxon>
        <taxon>Kineosporiales</taxon>
        <taxon>Kineosporiaceae</taxon>
    </lineage>
</organism>
<evidence type="ECO:0000313" key="7">
    <source>
        <dbReference type="EMBL" id="GMA86473.1"/>
    </source>
</evidence>
<keyword evidence="8" id="KW-1185">Reference proteome</keyword>
<keyword evidence="4" id="KW-0479">Metal-binding</keyword>
<gene>
    <name evidence="7" type="ORF">GCM10025868_17230</name>
</gene>
<feature type="compositionally biased region" description="Basic residues" evidence="6">
    <location>
        <begin position="357"/>
        <end position="370"/>
    </location>
</feature>
<comment type="subcellular location">
    <subcellularLocation>
        <location evidence="2">Cell envelope</location>
    </subcellularLocation>
</comment>
<evidence type="ECO:0000256" key="6">
    <source>
        <dbReference type="SAM" id="MobiDB-lite"/>
    </source>
</evidence>
<dbReference type="EMBL" id="BSUZ01000001">
    <property type="protein sequence ID" value="GMA86473.1"/>
    <property type="molecule type" value="Genomic_DNA"/>
</dbReference>
<evidence type="ECO:0008006" key="9">
    <source>
        <dbReference type="Google" id="ProtNLM"/>
    </source>
</evidence>
<dbReference type="SUPFAM" id="SSF53706">
    <property type="entry name" value="Formate dehydrogenase/DMSO reductase, domains 1-3"/>
    <property type="match status" value="1"/>
</dbReference>
<name>A0ABQ6JE81_9ACTN</name>
<sequence length="456" mass="50298">MAEAHPVGFQWVMEAKARGATVIHVDPRFTRTSALADRYVGLRAGTDIAFLGGVINYVLSNELDFREYVVNYTNAAHLVSEDFRDTEDLDGLFSGWDPETRTYHEGSWEYDGVNQSGGDSAETESRRETGAGLQHESHGPGVGQDAERDETLQHPRSVYQVLKRHFSRYTPEMVSRTCGVDEADFLAVCEAWTRNSGRERTTSLVYSVGWTQHGSGVQYIRAGAILQPAPRQHGAAGRRRDGAARARQHPGQHRRPDAVQPVPGLPAAPDRRAARQTSTSGSTRSPTATRRASGTARAVLREPLEGLLRRRRDGRERLELRPHPEAHRRPRHLPHRARHDRRQGQGVLPARPEPRRRVGPRARPAARHGQPRLARGARPVRDRERVVLEGLAGGRDGRDRARGVRHRGVPHAGGGAHREGGHLHPDAPDAAVAREGARAQRRPAQRACGSSSTSAG</sequence>
<feature type="compositionally biased region" description="Basic and acidic residues" evidence="6">
    <location>
        <begin position="299"/>
        <end position="327"/>
    </location>
</feature>
<feature type="region of interest" description="Disordered" evidence="6">
    <location>
        <begin position="104"/>
        <end position="148"/>
    </location>
</feature>
<protein>
    <recommendedName>
        <fullName evidence="9">Molybdopterin oxidoreductase domain-containing protein</fullName>
    </recommendedName>
</protein>
<feature type="region of interest" description="Disordered" evidence="6">
    <location>
        <begin position="230"/>
        <end position="380"/>
    </location>
</feature>
<feature type="compositionally biased region" description="Low complexity" evidence="6">
    <location>
        <begin position="275"/>
        <end position="298"/>
    </location>
</feature>
<evidence type="ECO:0000256" key="3">
    <source>
        <dbReference type="ARBA" id="ARBA00010312"/>
    </source>
</evidence>
<dbReference type="Proteomes" id="UP001157017">
    <property type="component" value="Unassembled WGS sequence"/>
</dbReference>
<evidence type="ECO:0000256" key="2">
    <source>
        <dbReference type="ARBA" id="ARBA00004196"/>
    </source>
</evidence>
<dbReference type="PANTHER" id="PTHR43598">
    <property type="entry name" value="TUNGSTEN-CONTAINING FORMYLMETHANOFURAN DEHYDROGENASE 2 SUBUNIT B"/>
    <property type="match status" value="1"/>
</dbReference>
<keyword evidence="5" id="KW-0560">Oxidoreductase</keyword>
<dbReference type="Gene3D" id="3.40.228.10">
    <property type="entry name" value="Dimethylsulfoxide Reductase, domain 2"/>
    <property type="match status" value="1"/>
</dbReference>
<comment type="caution">
    <text evidence="7">The sequence shown here is derived from an EMBL/GenBank/DDBJ whole genome shotgun (WGS) entry which is preliminary data.</text>
</comment>
<comment type="cofactor">
    <cofactor evidence="1">
        <name>[4Fe-4S] cluster</name>
        <dbReference type="ChEBI" id="CHEBI:49883"/>
    </cofactor>
</comment>
<feature type="compositionally biased region" description="Basic and acidic residues" evidence="6">
    <location>
        <begin position="416"/>
        <end position="427"/>
    </location>
</feature>
<evidence type="ECO:0000313" key="8">
    <source>
        <dbReference type="Proteomes" id="UP001157017"/>
    </source>
</evidence>
<evidence type="ECO:0000256" key="4">
    <source>
        <dbReference type="ARBA" id="ARBA00022485"/>
    </source>
</evidence>
<feature type="compositionally biased region" description="Basic residues" evidence="6">
    <location>
        <begin position="328"/>
        <end position="341"/>
    </location>
</feature>
<feature type="region of interest" description="Disordered" evidence="6">
    <location>
        <begin position="393"/>
        <end position="456"/>
    </location>
</feature>
<keyword evidence="4" id="KW-0004">4Fe-4S</keyword>
<evidence type="ECO:0000256" key="5">
    <source>
        <dbReference type="ARBA" id="ARBA00023002"/>
    </source>
</evidence>